<accession>A0A238FMI8</accession>
<protein>
    <submittedName>
        <fullName evidence="1">BQ2448_4990 protein</fullName>
    </submittedName>
</protein>
<dbReference type="STRING" id="269621.A0A238FMI8"/>
<evidence type="ECO:0000313" key="2">
    <source>
        <dbReference type="Proteomes" id="UP000198372"/>
    </source>
</evidence>
<reference evidence="2" key="1">
    <citation type="submission" date="2016-09" db="EMBL/GenBank/DDBJ databases">
        <authorList>
            <person name="Jeantristanb JTB J.-T."/>
            <person name="Ricardo R."/>
        </authorList>
    </citation>
    <scope>NUCLEOTIDE SEQUENCE [LARGE SCALE GENOMIC DNA]</scope>
</reference>
<proteinExistence type="predicted"/>
<evidence type="ECO:0000313" key="1">
    <source>
        <dbReference type="EMBL" id="SCV72296.1"/>
    </source>
</evidence>
<organism evidence="1 2">
    <name type="scientific">Microbotryum intermedium</name>
    <dbReference type="NCBI Taxonomy" id="269621"/>
    <lineage>
        <taxon>Eukaryota</taxon>
        <taxon>Fungi</taxon>
        <taxon>Dikarya</taxon>
        <taxon>Basidiomycota</taxon>
        <taxon>Pucciniomycotina</taxon>
        <taxon>Microbotryomycetes</taxon>
        <taxon>Microbotryales</taxon>
        <taxon>Microbotryaceae</taxon>
        <taxon>Microbotryum</taxon>
    </lineage>
</organism>
<name>A0A238FMI8_9BASI</name>
<keyword evidence="2" id="KW-1185">Reference proteome</keyword>
<dbReference type="OrthoDB" id="2536866at2759"/>
<dbReference type="Proteomes" id="UP000198372">
    <property type="component" value="Unassembled WGS sequence"/>
</dbReference>
<sequence>MRDAPPAYASASLSHSESTIRAKPSLLSLPEPIMLLIISHCPVSSIAFGLRATCQKLWTFSLSILRSVYLPLYSSLIQAPNTSSPLSPPSSRGCKVLDLFILGRSWVANEQSASELLLSSRTEWSPDESQAGLERDIFNFLQPKARTEDLVIQILSTSKGSEGNTSRLDPNLHHDLKLVLTRSQATLTLPWQSSNLETKKKAVDKAILQVPRREGELLERLARRIVTELKSGRVNVRKDCTKGWYDWV</sequence>
<gene>
    <name evidence="1" type="ORF">BQ2448_4990</name>
</gene>
<dbReference type="EMBL" id="FMSP01000008">
    <property type="protein sequence ID" value="SCV72296.1"/>
    <property type="molecule type" value="Genomic_DNA"/>
</dbReference>
<dbReference type="AlphaFoldDB" id="A0A238FMI8"/>